<dbReference type="InterPro" id="IPR036366">
    <property type="entry name" value="PGBDSf"/>
</dbReference>
<dbReference type="Gene3D" id="2.60.40.10">
    <property type="entry name" value="Immunoglobulins"/>
    <property type="match status" value="2"/>
</dbReference>
<proteinExistence type="predicted"/>
<reference evidence="2 3" key="1">
    <citation type="journal article" date="2016" name="Nat. Commun.">
        <title>Thousands of microbial genomes shed light on interconnected biogeochemical processes in an aquifer system.</title>
        <authorList>
            <person name="Anantharaman K."/>
            <person name="Brown C.T."/>
            <person name="Hug L.A."/>
            <person name="Sharon I."/>
            <person name="Castelle C.J."/>
            <person name="Probst A.J."/>
            <person name="Thomas B.C."/>
            <person name="Singh A."/>
            <person name="Wilkins M.J."/>
            <person name="Karaoz U."/>
            <person name="Brodie E.L."/>
            <person name="Williams K.H."/>
            <person name="Hubbard S.S."/>
            <person name="Banfield J.F."/>
        </authorList>
    </citation>
    <scope>NUCLEOTIDE SEQUENCE [LARGE SCALE GENOMIC DNA]</scope>
</reference>
<name>A0A1G2DAE4_9BACT</name>
<evidence type="ECO:0000313" key="2">
    <source>
        <dbReference type="EMBL" id="OGZ09728.1"/>
    </source>
</evidence>
<keyword evidence="1" id="KW-0732">Signal</keyword>
<evidence type="ECO:0000313" key="3">
    <source>
        <dbReference type="Proteomes" id="UP000177996"/>
    </source>
</evidence>
<dbReference type="SUPFAM" id="SSF47090">
    <property type="entry name" value="PGBD-like"/>
    <property type="match status" value="1"/>
</dbReference>
<dbReference type="InterPro" id="IPR014756">
    <property type="entry name" value="Ig_E-set"/>
</dbReference>
<accession>A0A1G2DAE4</accession>
<feature type="signal peptide" evidence="1">
    <location>
        <begin position="1"/>
        <end position="20"/>
    </location>
</feature>
<organism evidence="2 3">
    <name type="scientific">Candidatus Lloydbacteria bacterium RIFCSPHIGHO2_02_FULL_50_13</name>
    <dbReference type="NCBI Taxonomy" id="1798661"/>
    <lineage>
        <taxon>Bacteria</taxon>
        <taxon>Candidatus Lloydiibacteriota</taxon>
    </lineage>
</organism>
<dbReference type="EMBL" id="MHLL01000016">
    <property type="protein sequence ID" value="OGZ09728.1"/>
    <property type="molecule type" value="Genomic_DNA"/>
</dbReference>
<protein>
    <submittedName>
        <fullName evidence="2">Uncharacterized protein</fullName>
    </submittedName>
</protein>
<dbReference type="STRING" id="1798661.A3D65_05370"/>
<sequence>MAIFLVIPLFAQLVSPAVLFAEALPDCEVFIRNLKLGMSGEDVRMLQVSLNSDAKTVVSLTGPGSKGLETAYFGPKTYAAVVKFQELYREEVLLPVALTSGTGFVGSYTRAKLARLCEAIGVKTVFSTPVSTQVTTPPTTTTANPATTANISTTAMPQPESASEVFQLSYPSDYDVSHGDKLTLYGGGFTPLGNTIHIGTFTIPNVSRSLSGTLETTIPENAPRGKFDLWVSNANGETNKKFIVVVERGTEPPSIKSFSPINGIDGTTISVTGEQFTKENNEVYFGNKPARGISSSDGKTFTFTLSMGLDGMASQSDKTSTTTVPIWFYVVNTNGISNNGVFTLHF</sequence>
<comment type="caution">
    <text evidence="2">The sequence shown here is derived from an EMBL/GenBank/DDBJ whole genome shotgun (WGS) entry which is preliminary data.</text>
</comment>
<evidence type="ECO:0000256" key="1">
    <source>
        <dbReference type="SAM" id="SignalP"/>
    </source>
</evidence>
<dbReference type="InterPro" id="IPR036365">
    <property type="entry name" value="PGBD-like_sf"/>
</dbReference>
<dbReference type="Gene3D" id="1.10.101.10">
    <property type="entry name" value="PGBD-like superfamily/PGBD"/>
    <property type="match status" value="1"/>
</dbReference>
<dbReference type="InterPro" id="IPR013783">
    <property type="entry name" value="Ig-like_fold"/>
</dbReference>
<gene>
    <name evidence="2" type="ORF">A3D65_05370</name>
</gene>
<feature type="chain" id="PRO_5009582486" evidence="1">
    <location>
        <begin position="21"/>
        <end position="346"/>
    </location>
</feature>
<dbReference type="SUPFAM" id="SSF81296">
    <property type="entry name" value="E set domains"/>
    <property type="match status" value="1"/>
</dbReference>
<dbReference type="Proteomes" id="UP000177996">
    <property type="component" value="Unassembled WGS sequence"/>
</dbReference>
<dbReference type="AlphaFoldDB" id="A0A1G2DAE4"/>